<comment type="cofactor">
    <cofactor evidence="9">
        <name>FAD</name>
        <dbReference type="ChEBI" id="CHEBI:57692"/>
    </cofactor>
    <text evidence="9">Binds 1 FAD per subunit.</text>
</comment>
<comment type="similarity">
    <text evidence="1 11">Belongs to the class-I pyridine nucleotide-disulfide oxidoreductase family.</text>
</comment>
<dbReference type="PROSITE" id="PS51257">
    <property type="entry name" value="PROKAR_LIPOPROTEIN"/>
    <property type="match status" value="1"/>
</dbReference>
<dbReference type="PANTHER" id="PTHR42737:SF2">
    <property type="entry name" value="GLUTATHIONE REDUCTASE"/>
    <property type="match status" value="1"/>
</dbReference>
<dbReference type="SUPFAM" id="SSF51905">
    <property type="entry name" value="FAD/NAD(P)-binding domain"/>
    <property type="match status" value="1"/>
</dbReference>
<dbReference type="OrthoDB" id="5956163at2759"/>
<dbReference type="FunFam" id="3.50.50.60:FF:000235">
    <property type="entry name" value="Glutathione reductase"/>
    <property type="match status" value="1"/>
</dbReference>
<dbReference type="PIRSF" id="PIRSF000350">
    <property type="entry name" value="Mercury_reductase_MerA"/>
    <property type="match status" value="1"/>
</dbReference>
<dbReference type="EMBL" id="IAAA01022676">
    <property type="protein sequence ID" value="LAA07333.1"/>
    <property type="molecule type" value="mRNA"/>
</dbReference>
<keyword evidence="12" id="KW-0521">NADP</keyword>
<sequence>MPPAKFDLLVLGGGSGGIACARKAAELGAKVGLIEKGRIGGTCVNVGCVPKKVSFNYAALIESLKFMPDYGISVDVKSIDFGKFKTKRDAYVQKLNDIYFSNLEKSGIIFIEGKGEFVSSNTINVNGQQFSAEHIVIATGGKPSFPKISGAEFGITSDGFFELESLPKSILVSGAGYIAVELCGILKALGSDVYLAIRGEKVLRTFDNIISDVLTEEIKKSGVHLLTNSLVKSVEKTSHHKRVIFSDGNSIDVECVMWAIGRQPNIDLNLDKTSIDLDDSGHIKVDADQNTTEKGIYALGDVCGKWLLTPVAIAAGRKLAIRLFADDADSHLNYANIPSVVFSHPPAATVGLTEVEAIKEFGKENIKIYTSVFTPMYFAITEEKTKCHMKLICLGKEEKVIGLHMIGTSCDEILQGFAVAIKMGATKKQFDECVAIHPTSAEELVTMR</sequence>
<evidence type="ECO:0000256" key="9">
    <source>
        <dbReference type="PIRSR" id="PIRSR000350-3"/>
    </source>
</evidence>
<keyword evidence="3 11" id="KW-0285">Flavoprotein</keyword>
<feature type="binding site" evidence="9">
    <location>
        <position position="115"/>
    </location>
    <ligand>
        <name>FAD</name>
        <dbReference type="ChEBI" id="CHEBI:57692"/>
    </ligand>
</feature>
<keyword evidence="7 11" id="KW-0676">Redox-active center</keyword>
<dbReference type="GO" id="GO:0034599">
    <property type="term" value="P:cellular response to oxidative stress"/>
    <property type="evidence" value="ECO:0007669"/>
    <property type="project" value="TreeGrafter"/>
</dbReference>
<dbReference type="FunFam" id="3.30.390.30:FF:000003">
    <property type="entry name" value="Glutathione reductase"/>
    <property type="match status" value="1"/>
</dbReference>
<dbReference type="InterPro" id="IPR023753">
    <property type="entry name" value="FAD/NAD-binding_dom"/>
</dbReference>
<dbReference type="PRINTS" id="PR00368">
    <property type="entry name" value="FADPNR"/>
</dbReference>
<organism evidence="15">
    <name type="scientific">Parasteatoda tepidariorum</name>
    <name type="common">Common house spider</name>
    <name type="synonym">Achaearanea tepidariorum</name>
    <dbReference type="NCBI Taxonomy" id="114398"/>
    <lineage>
        <taxon>Eukaryota</taxon>
        <taxon>Metazoa</taxon>
        <taxon>Ecdysozoa</taxon>
        <taxon>Arthropoda</taxon>
        <taxon>Chelicerata</taxon>
        <taxon>Arachnida</taxon>
        <taxon>Araneae</taxon>
        <taxon>Araneomorphae</taxon>
        <taxon>Entelegynae</taxon>
        <taxon>Araneoidea</taxon>
        <taxon>Theridiidae</taxon>
        <taxon>Parasteatoda</taxon>
    </lineage>
</organism>
<dbReference type="NCBIfam" id="TIGR01421">
    <property type="entry name" value="gluta_reduc_1"/>
    <property type="match status" value="1"/>
</dbReference>
<evidence type="ECO:0000256" key="8">
    <source>
        <dbReference type="PIRSR" id="PIRSR000350-2"/>
    </source>
</evidence>
<dbReference type="PRINTS" id="PR00411">
    <property type="entry name" value="PNDRDTASEI"/>
</dbReference>
<feature type="binding site" evidence="9">
    <location>
        <position position="52"/>
    </location>
    <ligand>
        <name>FAD</name>
        <dbReference type="ChEBI" id="CHEBI:57692"/>
    </ligand>
</feature>
<dbReference type="GO" id="GO:0004362">
    <property type="term" value="F:glutathione-disulfide reductase (NADPH) activity"/>
    <property type="evidence" value="ECO:0007669"/>
    <property type="project" value="UniProtKB-EC"/>
</dbReference>
<dbReference type="GO" id="GO:0050660">
    <property type="term" value="F:flavin adenine dinucleotide binding"/>
    <property type="evidence" value="ECO:0007669"/>
    <property type="project" value="InterPro"/>
</dbReference>
<keyword evidence="9" id="KW-0547">Nucleotide-binding</keyword>
<accession>A0A2L2YGS2</accession>
<feature type="domain" description="FAD/NAD(P)-binding" evidence="14">
    <location>
        <begin position="6"/>
        <end position="316"/>
    </location>
</feature>
<evidence type="ECO:0000256" key="2">
    <source>
        <dbReference type="ARBA" id="ARBA00011738"/>
    </source>
</evidence>
<keyword evidence="4 9" id="KW-0274">FAD</keyword>
<evidence type="ECO:0000313" key="15">
    <source>
        <dbReference type="EMBL" id="LAA07333.1"/>
    </source>
</evidence>
<dbReference type="InterPro" id="IPR006322">
    <property type="entry name" value="Glutathione_Rdtase_euk/bac"/>
</dbReference>
<dbReference type="InterPro" id="IPR016156">
    <property type="entry name" value="FAD/NAD-linked_Rdtase_dimer_sf"/>
</dbReference>
<evidence type="ECO:0000256" key="1">
    <source>
        <dbReference type="ARBA" id="ARBA00007532"/>
    </source>
</evidence>
<dbReference type="PROSITE" id="PS00076">
    <property type="entry name" value="PYRIDINE_REDOX_1"/>
    <property type="match status" value="1"/>
</dbReference>
<comment type="catalytic activity">
    <reaction evidence="12">
        <text>2 glutathione + NADP(+) = glutathione disulfide + NADPH + H(+)</text>
        <dbReference type="Rhea" id="RHEA:11740"/>
        <dbReference type="ChEBI" id="CHEBI:15378"/>
        <dbReference type="ChEBI" id="CHEBI:57783"/>
        <dbReference type="ChEBI" id="CHEBI:57925"/>
        <dbReference type="ChEBI" id="CHEBI:58297"/>
        <dbReference type="ChEBI" id="CHEBI:58349"/>
        <dbReference type="EC" id="1.8.1.7"/>
    </reaction>
</comment>
<evidence type="ECO:0000256" key="12">
    <source>
        <dbReference type="RuleBase" id="RU365016"/>
    </source>
</evidence>
<keyword evidence="12" id="KW-0963">Cytoplasm</keyword>
<dbReference type="InterPro" id="IPR012999">
    <property type="entry name" value="Pyr_OxRdtase_I_AS"/>
</dbReference>
<evidence type="ECO:0000259" key="13">
    <source>
        <dbReference type="Pfam" id="PF02852"/>
    </source>
</evidence>
<dbReference type="PANTHER" id="PTHR42737">
    <property type="entry name" value="GLUTATHIONE REDUCTASE"/>
    <property type="match status" value="1"/>
</dbReference>
<evidence type="ECO:0000256" key="7">
    <source>
        <dbReference type="ARBA" id="ARBA00023284"/>
    </source>
</evidence>
<dbReference type="GO" id="GO:0006749">
    <property type="term" value="P:glutathione metabolic process"/>
    <property type="evidence" value="ECO:0007669"/>
    <property type="project" value="InterPro"/>
</dbReference>
<evidence type="ECO:0000256" key="11">
    <source>
        <dbReference type="RuleBase" id="RU003691"/>
    </source>
</evidence>
<dbReference type="GO" id="GO:0050661">
    <property type="term" value="F:NADP binding"/>
    <property type="evidence" value="ECO:0007669"/>
    <property type="project" value="InterPro"/>
</dbReference>
<feature type="binding site" evidence="9">
    <location>
        <begin position="174"/>
        <end position="181"/>
    </location>
    <ligand>
        <name>NAD(+)</name>
        <dbReference type="ChEBI" id="CHEBI:57540"/>
    </ligand>
</feature>
<keyword evidence="5 11" id="KW-0560">Oxidoreductase</keyword>
<evidence type="ECO:0000256" key="3">
    <source>
        <dbReference type="ARBA" id="ARBA00022630"/>
    </source>
</evidence>
<dbReference type="GO" id="GO:0005829">
    <property type="term" value="C:cytosol"/>
    <property type="evidence" value="ECO:0007669"/>
    <property type="project" value="TreeGrafter"/>
</dbReference>
<feature type="active site" description="Proton acceptor" evidence="8">
    <location>
        <position position="437"/>
    </location>
</feature>
<name>A0A2L2YGS2_PARTP</name>
<comment type="subunit">
    <text evidence="2">Homodimer.</text>
</comment>
<evidence type="ECO:0000256" key="6">
    <source>
        <dbReference type="ARBA" id="ARBA00023157"/>
    </source>
</evidence>
<comment type="subcellular location">
    <subcellularLocation>
        <location evidence="12">Cytoplasm</location>
    </subcellularLocation>
</comment>
<evidence type="ECO:0000259" key="14">
    <source>
        <dbReference type="Pfam" id="PF07992"/>
    </source>
</evidence>
<dbReference type="Pfam" id="PF07992">
    <property type="entry name" value="Pyr_redox_2"/>
    <property type="match status" value="1"/>
</dbReference>
<feature type="disulfide bond" description="Redox-active" evidence="10">
    <location>
        <begin position="43"/>
        <end position="48"/>
    </location>
</feature>
<evidence type="ECO:0000256" key="10">
    <source>
        <dbReference type="PIRSR" id="PIRSR000350-4"/>
    </source>
</evidence>
<dbReference type="InterPro" id="IPR001100">
    <property type="entry name" value="Pyr_nuc-diS_OxRdtase"/>
</dbReference>
<evidence type="ECO:0000256" key="5">
    <source>
        <dbReference type="ARBA" id="ARBA00023002"/>
    </source>
</evidence>
<reference evidence="15" key="1">
    <citation type="journal article" date="2016" name="Mol. Ecol. Resour.">
        <title>Evaluation of the impact of RNA preservation methods of spiders for de novo transcriptome assembly.</title>
        <authorList>
            <person name="Kono N."/>
            <person name="Nakamura H."/>
            <person name="Ito Y."/>
            <person name="Tomita M."/>
            <person name="Arakawa K."/>
        </authorList>
    </citation>
    <scope>NUCLEOTIDE SEQUENCE</scope>
    <source>
        <tissue evidence="15">Whole body</tissue>
    </source>
</reference>
<comment type="function">
    <text evidence="12">Catalyzes the reduction of glutathione disulfide (GSSG) to reduced glutathione (GSH). Constitutes the major mechanism to maintain a high GSH:GSSG ratio in the cytosol.</text>
</comment>
<dbReference type="InterPro" id="IPR004099">
    <property type="entry name" value="Pyr_nucl-diS_OxRdtase_dimer"/>
</dbReference>
<dbReference type="NCBIfam" id="NF004776">
    <property type="entry name" value="PRK06116.1"/>
    <property type="match status" value="1"/>
</dbReference>
<dbReference type="Pfam" id="PF02852">
    <property type="entry name" value="Pyr_redox_dim"/>
    <property type="match status" value="1"/>
</dbReference>
<proteinExistence type="evidence at transcript level"/>
<dbReference type="SUPFAM" id="SSF55424">
    <property type="entry name" value="FAD/NAD-linked reductases, dimerisation (C-terminal) domain"/>
    <property type="match status" value="1"/>
</dbReference>
<dbReference type="EC" id="1.8.1.7" evidence="12"/>
<feature type="binding site" evidence="9">
    <location>
        <position position="261"/>
    </location>
    <ligand>
        <name>NAD(+)</name>
        <dbReference type="ChEBI" id="CHEBI:57540"/>
    </ligand>
</feature>
<dbReference type="Gene3D" id="3.50.50.60">
    <property type="entry name" value="FAD/NAD(P)-binding domain"/>
    <property type="match status" value="2"/>
</dbReference>
<protein>
    <recommendedName>
        <fullName evidence="12">Glutathione reductase</fullName>
        <ecNumber evidence="12">1.8.1.7</ecNumber>
    </recommendedName>
</protein>
<feature type="domain" description="Pyridine nucleotide-disulphide oxidoreductase dimerisation" evidence="13">
    <location>
        <begin position="337"/>
        <end position="447"/>
    </location>
</feature>
<dbReference type="AlphaFoldDB" id="A0A2L2YGS2"/>
<keyword evidence="9" id="KW-0520">NAD</keyword>
<feature type="binding site" evidence="9">
    <location>
        <position position="301"/>
    </location>
    <ligand>
        <name>FAD</name>
        <dbReference type="ChEBI" id="CHEBI:57692"/>
    </ligand>
</feature>
<dbReference type="GO" id="GO:0045454">
    <property type="term" value="P:cell redox homeostasis"/>
    <property type="evidence" value="ECO:0007669"/>
    <property type="project" value="InterPro"/>
</dbReference>
<dbReference type="GO" id="GO:0005739">
    <property type="term" value="C:mitochondrion"/>
    <property type="evidence" value="ECO:0007669"/>
    <property type="project" value="TreeGrafter"/>
</dbReference>
<dbReference type="InterPro" id="IPR046952">
    <property type="entry name" value="GSHR/TRXR-like"/>
</dbReference>
<evidence type="ECO:0000256" key="4">
    <source>
        <dbReference type="ARBA" id="ARBA00022827"/>
    </source>
</evidence>
<dbReference type="InterPro" id="IPR036188">
    <property type="entry name" value="FAD/NAD-bd_sf"/>
</dbReference>
<dbReference type="Gene3D" id="3.30.390.30">
    <property type="match status" value="1"/>
</dbReference>
<keyword evidence="6" id="KW-1015">Disulfide bond</keyword>